<name>A0A453SV78_AEGTS</name>
<sequence length="85" mass="9550">QFFTIVLNWLGSSESQDALSEVLAGITSPLDTEFFCRSAHSAAMYAVTSMICYADDRYVCFARDEDKWVIYGFETVEEKIVGSIC</sequence>
<dbReference type="Proteomes" id="UP000015105">
    <property type="component" value="Chromosome 7D"/>
</dbReference>
<evidence type="ECO:0000313" key="2">
    <source>
        <dbReference type="Proteomes" id="UP000015105"/>
    </source>
</evidence>
<reference evidence="1" key="5">
    <citation type="journal article" date="2021" name="G3 (Bethesda)">
        <title>Aegilops tauschii genome assembly Aet v5.0 features greater sequence contiguity and improved annotation.</title>
        <authorList>
            <person name="Wang L."/>
            <person name="Zhu T."/>
            <person name="Rodriguez J.C."/>
            <person name="Deal K.R."/>
            <person name="Dubcovsky J."/>
            <person name="McGuire P.E."/>
            <person name="Lux T."/>
            <person name="Spannagl M."/>
            <person name="Mayer K.F.X."/>
            <person name="Baldrich P."/>
            <person name="Meyers B.C."/>
            <person name="Huo N."/>
            <person name="Gu Y.Q."/>
            <person name="Zhou H."/>
            <person name="Devos K.M."/>
            <person name="Bennetzen J.L."/>
            <person name="Unver T."/>
            <person name="Budak H."/>
            <person name="Gulick P.J."/>
            <person name="Galiba G."/>
            <person name="Kalapos B."/>
            <person name="Nelson D.R."/>
            <person name="Li P."/>
            <person name="You F.M."/>
            <person name="Luo M.C."/>
            <person name="Dvorak J."/>
        </authorList>
    </citation>
    <scope>NUCLEOTIDE SEQUENCE [LARGE SCALE GENOMIC DNA]</scope>
    <source>
        <strain evidence="1">cv. AL8/78</strain>
    </source>
</reference>
<reference evidence="2" key="2">
    <citation type="journal article" date="2017" name="Nat. Plants">
        <title>The Aegilops tauschii genome reveals multiple impacts of transposons.</title>
        <authorList>
            <person name="Zhao G."/>
            <person name="Zou C."/>
            <person name="Li K."/>
            <person name="Wang K."/>
            <person name="Li T."/>
            <person name="Gao L."/>
            <person name="Zhang X."/>
            <person name="Wang H."/>
            <person name="Yang Z."/>
            <person name="Liu X."/>
            <person name="Jiang W."/>
            <person name="Mao L."/>
            <person name="Kong X."/>
            <person name="Jiao Y."/>
            <person name="Jia J."/>
        </authorList>
    </citation>
    <scope>NUCLEOTIDE SEQUENCE [LARGE SCALE GENOMIC DNA]</scope>
    <source>
        <strain evidence="2">cv. AL8/78</strain>
    </source>
</reference>
<evidence type="ECO:0000313" key="1">
    <source>
        <dbReference type="EnsemblPlants" id="AET7Gv21093300.1"/>
    </source>
</evidence>
<protein>
    <submittedName>
        <fullName evidence="1">Uncharacterized protein</fullName>
    </submittedName>
</protein>
<reference evidence="1" key="3">
    <citation type="journal article" date="2017" name="Nature">
        <title>Genome sequence of the progenitor of the wheat D genome Aegilops tauschii.</title>
        <authorList>
            <person name="Luo M.C."/>
            <person name="Gu Y.Q."/>
            <person name="Puiu D."/>
            <person name="Wang H."/>
            <person name="Twardziok S.O."/>
            <person name="Deal K.R."/>
            <person name="Huo N."/>
            <person name="Zhu T."/>
            <person name="Wang L."/>
            <person name="Wang Y."/>
            <person name="McGuire P.E."/>
            <person name="Liu S."/>
            <person name="Long H."/>
            <person name="Ramasamy R.K."/>
            <person name="Rodriguez J.C."/>
            <person name="Van S.L."/>
            <person name="Yuan L."/>
            <person name="Wang Z."/>
            <person name="Xia Z."/>
            <person name="Xiao L."/>
            <person name="Anderson O.D."/>
            <person name="Ouyang S."/>
            <person name="Liang Y."/>
            <person name="Zimin A.V."/>
            <person name="Pertea G."/>
            <person name="Qi P."/>
            <person name="Bennetzen J.L."/>
            <person name="Dai X."/>
            <person name="Dawson M.W."/>
            <person name="Muller H.G."/>
            <person name="Kugler K."/>
            <person name="Rivarola-Duarte L."/>
            <person name="Spannagl M."/>
            <person name="Mayer K.F.X."/>
            <person name="Lu F.H."/>
            <person name="Bevan M.W."/>
            <person name="Leroy P."/>
            <person name="Li P."/>
            <person name="You F.M."/>
            <person name="Sun Q."/>
            <person name="Liu Z."/>
            <person name="Lyons E."/>
            <person name="Wicker T."/>
            <person name="Salzberg S.L."/>
            <person name="Devos K.M."/>
            <person name="Dvorak J."/>
        </authorList>
    </citation>
    <scope>NUCLEOTIDE SEQUENCE [LARGE SCALE GENOMIC DNA]</scope>
    <source>
        <strain evidence="1">cv. AL8/78</strain>
    </source>
</reference>
<reference evidence="2" key="1">
    <citation type="journal article" date="2014" name="Science">
        <title>Ancient hybridizations among the ancestral genomes of bread wheat.</title>
        <authorList>
            <consortium name="International Wheat Genome Sequencing Consortium,"/>
            <person name="Marcussen T."/>
            <person name="Sandve S.R."/>
            <person name="Heier L."/>
            <person name="Spannagl M."/>
            <person name="Pfeifer M."/>
            <person name="Jakobsen K.S."/>
            <person name="Wulff B.B."/>
            <person name="Steuernagel B."/>
            <person name="Mayer K.F."/>
            <person name="Olsen O.A."/>
        </authorList>
    </citation>
    <scope>NUCLEOTIDE SEQUENCE [LARGE SCALE GENOMIC DNA]</scope>
    <source>
        <strain evidence="2">cv. AL8/78</strain>
    </source>
</reference>
<reference evidence="1" key="4">
    <citation type="submission" date="2019-03" db="UniProtKB">
        <authorList>
            <consortium name="EnsemblPlants"/>
        </authorList>
    </citation>
    <scope>IDENTIFICATION</scope>
</reference>
<dbReference type="PANTHER" id="PTHR34465">
    <property type="entry name" value="CARBOXYL-TERMINAL HYDROLASE-LIKE PROTEIN, PUTATIVE (DUF627 AND DUF629)-RELATED"/>
    <property type="match status" value="1"/>
</dbReference>
<dbReference type="Gramene" id="AET7Gv21093300.1">
    <property type="protein sequence ID" value="AET7Gv21093300.1"/>
    <property type="gene ID" value="AET7Gv21093300"/>
</dbReference>
<proteinExistence type="predicted"/>
<keyword evidence="2" id="KW-1185">Reference proteome</keyword>
<dbReference type="EnsemblPlants" id="AET7Gv21093300.1">
    <property type="protein sequence ID" value="AET7Gv21093300.1"/>
    <property type="gene ID" value="AET7Gv21093300"/>
</dbReference>
<dbReference type="PANTHER" id="PTHR34465:SF6">
    <property type="entry name" value="OS11G0599000 PROTEIN"/>
    <property type="match status" value="1"/>
</dbReference>
<dbReference type="AlphaFoldDB" id="A0A453SV78"/>
<accession>A0A453SV78</accession>
<organism evidence="1 2">
    <name type="scientific">Aegilops tauschii subsp. strangulata</name>
    <name type="common">Goatgrass</name>
    <dbReference type="NCBI Taxonomy" id="200361"/>
    <lineage>
        <taxon>Eukaryota</taxon>
        <taxon>Viridiplantae</taxon>
        <taxon>Streptophyta</taxon>
        <taxon>Embryophyta</taxon>
        <taxon>Tracheophyta</taxon>
        <taxon>Spermatophyta</taxon>
        <taxon>Magnoliopsida</taxon>
        <taxon>Liliopsida</taxon>
        <taxon>Poales</taxon>
        <taxon>Poaceae</taxon>
        <taxon>BOP clade</taxon>
        <taxon>Pooideae</taxon>
        <taxon>Triticodae</taxon>
        <taxon>Triticeae</taxon>
        <taxon>Triticinae</taxon>
        <taxon>Aegilops</taxon>
    </lineage>
</organism>
<dbReference type="STRING" id="200361.A0A453SV78"/>